<dbReference type="EMBL" id="KN823146">
    <property type="protein sequence ID" value="KIO21201.1"/>
    <property type="molecule type" value="Genomic_DNA"/>
</dbReference>
<dbReference type="AlphaFoldDB" id="A0A0C3Q9E8"/>
<evidence type="ECO:0000313" key="2">
    <source>
        <dbReference type="EMBL" id="KIO21201.1"/>
    </source>
</evidence>
<feature type="region of interest" description="Disordered" evidence="1">
    <location>
        <begin position="535"/>
        <end position="572"/>
    </location>
</feature>
<reference evidence="3" key="2">
    <citation type="submission" date="2015-01" db="EMBL/GenBank/DDBJ databases">
        <title>Evolutionary Origins and Diversification of the Mycorrhizal Mutualists.</title>
        <authorList>
            <consortium name="DOE Joint Genome Institute"/>
            <consortium name="Mycorrhizal Genomics Consortium"/>
            <person name="Kohler A."/>
            <person name="Kuo A."/>
            <person name="Nagy L.G."/>
            <person name="Floudas D."/>
            <person name="Copeland A."/>
            <person name="Barry K.W."/>
            <person name="Cichocki N."/>
            <person name="Veneault-Fourrey C."/>
            <person name="LaButti K."/>
            <person name="Lindquist E.A."/>
            <person name="Lipzen A."/>
            <person name="Lundell T."/>
            <person name="Morin E."/>
            <person name="Murat C."/>
            <person name="Riley R."/>
            <person name="Ohm R."/>
            <person name="Sun H."/>
            <person name="Tunlid A."/>
            <person name="Henrissat B."/>
            <person name="Grigoriev I.V."/>
            <person name="Hibbett D.S."/>
            <person name="Martin F."/>
        </authorList>
    </citation>
    <scope>NUCLEOTIDE SEQUENCE [LARGE SCALE GENOMIC DNA]</scope>
    <source>
        <strain evidence="3">MUT 4182</strain>
    </source>
</reference>
<feature type="non-terminal residue" evidence="2">
    <location>
        <position position="665"/>
    </location>
</feature>
<protein>
    <submittedName>
        <fullName evidence="2">Uncharacterized protein</fullName>
    </submittedName>
</protein>
<keyword evidence="3" id="KW-1185">Reference proteome</keyword>
<feature type="compositionally biased region" description="Low complexity" evidence="1">
    <location>
        <begin position="321"/>
        <end position="356"/>
    </location>
</feature>
<feature type="compositionally biased region" description="Basic and acidic residues" evidence="1">
    <location>
        <begin position="475"/>
        <end position="494"/>
    </location>
</feature>
<feature type="compositionally biased region" description="Acidic residues" evidence="1">
    <location>
        <begin position="495"/>
        <end position="510"/>
    </location>
</feature>
<feature type="compositionally biased region" description="Low complexity" evidence="1">
    <location>
        <begin position="390"/>
        <end position="399"/>
    </location>
</feature>
<accession>A0A0C3Q9E8</accession>
<gene>
    <name evidence="2" type="ORF">M407DRAFT_29193</name>
</gene>
<dbReference type="OrthoDB" id="2123378at2759"/>
<dbReference type="STRING" id="1051891.A0A0C3Q9E8"/>
<feature type="compositionally biased region" description="Polar residues" evidence="1">
    <location>
        <begin position="49"/>
        <end position="67"/>
    </location>
</feature>
<feature type="compositionally biased region" description="Basic residues" evidence="1">
    <location>
        <begin position="425"/>
        <end position="435"/>
    </location>
</feature>
<dbReference type="HOGENOM" id="CLU_413678_0_0_1"/>
<feature type="region of interest" description="Disordered" evidence="1">
    <location>
        <begin position="208"/>
        <end position="435"/>
    </location>
</feature>
<feature type="compositionally biased region" description="Low complexity" evidence="1">
    <location>
        <begin position="216"/>
        <end position="236"/>
    </location>
</feature>
<evidence type="ECO:0000256" key="1">
    <source>
        <dbReference type="SAM" id="MobiDB-lite"/>
    </source>
</evidence>
<dbReference type="Proteomes" id="UP000054248">
    <property type="component" value="Unassembled WGS sequence"/>
</dbReference>
<organism evidence="2 3">
    <name type="scientific">Tulasnella calospora MUT 4182</name>
    <dbReference type="NCBI Taxonomy" id="1051891"/>
    <lineage>
        <taxon>Eukaryota</taxon>
        <taxon>Fungi</taxon>
        <taxon>Dikarya</taxon>
        <taxon>Basidiomycota</taxon>
        <taxon>Agaricomycotina</taxon>
        <taxon>Agaricomycetes</taxon>
        <taxon>Cantharellales</taxon>
        <taxon>Tulasnellaceae</taxon>
        <taxon>Tulasnella</taxon>
    </lineage>
</organism>
<sequence>MTVHEATIASPPLFLPSQRPQSPPIRVQSPPIRVQSPPIRGSDKLKNSILANSQSGWTSTTVTSPLNITKEPKEPRSPDASPSPPMSSNQGSPAPAGARRTSSSFSHVRNHGLVSNSPFIRSPTLEGEGGPLGPKFRPIPQSESGGYKVLPRPSKIPGVTPRKPSPSLAMIANRRVSPAQATRRASLEKRKRITNNENFQKALAMEAAASGNSAPGLGIISSSQGLGKKPSKGLSKVAEYEFVSKSPFIAGPKQSNSTDTSPSLTSSATSSPQQSQPEESEDAEEPATPTMFEHQTPDIHVEDTSDGETIPQDEESATPFSELSKSPSGSSLGVSPHSSRPLPASPRSRRAAAAFPYDSANQPPPSPPSPSRRIGSHYPSTPTPVRFIISSTPTPTKSSLKSKRRIRGPRSPDLDGSFVVERTPSGRRRYGSLRRRHDRRKTVTFDERCDVLEFEPDSDEEYVDSEWVTSEEDEAGHGYAEEDERVERLAQHFDQEDEGEHGEEHYEEDEPAPRISEVDAIHGLVNSMIEDEMNEFNGDNSMEAEYDQSGDSRHTLQFKSGEEGNTSLDFHEGSNASLDFAAANTSRDFNDTSLDFQEPNTSLDFHEGDSLELGLQEATQHLFADSEDPDDDPEDEAEDTPQRNRQETQGDLTMESAHLDYLAGP</sequence>
<feature type="compositionally biased region" description="Polar residues" evidence="1">
    <location>
        <begin position="555"/>
        <end position="568"/>
    </location>
</feature>
<feature type="compositionally biased region" description="Acidic residues" evidence="1">
    <location>
        <begin position="456"/>
        <end position="474"/>
    </location>
</feature>
<evidence type="ECO:0000313" key="3">
    <source>
        <dbReference type="Proteomes" id="UP000054248"/>
    </source>
</evidence>
<reference evidence="2 3" key="1">
    <citation type="submission" date="2014-04" db="EMBL/GenBank/DDBJ databases">
        <authorList>
            <consortium name="DOE Joint Genome Institute"/>
            <person name="Kuo A."/>
            <person name="Girlanda M."/>
            <person name="Perotto S."/>
            <person name="Kohler A."/>
            <person name="Nagy L.G."/>
            <person name="Floudas D."/>
            <person name="Copeland A."/>
            <person name="Barry K.W."/>
            <person name="Cichocki N."/>
            <person name="Veneault-Fourrey C."/>
            <person name="LaButti K."/>
            <person name="Lindquist E.A."/>
            <person name="Lipzen A."/>
            <person name="Lundell T."/>
            <person name="Morin E."/>
            <person name="Murat C."/>
            <person name="Sun H."/>
            <person name="Tunlid A."/>
            <person name="Henrissat B."/>
            <person name="Grigoriev I.V."/>
            <person name="Hibbett D.S."/>
            <person name="Martin F."/>
            <person name="Nordberg H.P."/>
            <person name="Cantor M.N."/>
            <person name="Hua S.X."/>
        </authorList>
    </citation>
    <scope>NUCLEOTIDE SEQUENCE [LARGE SCALE GENOMIC DNA]</scope>
    <source>
        <strain evidence="2 3">MUT 4182</strain>
    </source>
</reference>
<feature type="region of interest" description="Disordered" evidence="1">
    <location>
        <begin position="456"/>
        <end position="515"/>
    </location>
</feature>
<feature type="region of interest" description="Disordered" evidence="1">
    <location>
        <begin position="1"/>
        <end position="193"/>
    </location>
</feature>
<feature type="compositionally biased region" description="Acidic residues" evidence="1">
    <location>
        <begin position="625"/>
        <end position="639"/>
    </location>
</feature>
<feature type="compositionally biased region" description="Low complexity" evidence="1">
    <location>
        <begin position="257"/>
        <end position="277"/>
    </location>
</feature>
<feature type="compositionally biased region" description="Polar residues" evidence="1">
    <location>
        <begin position="100"/>
        <end position="119"/>
    </location>
</feature>
<proteinExistence type="predicted"/>
<feature type="region of interest" description="Disordered" evidence="1">
    <location>
        <begin position="620"/>
        <end position="665"/>
    </location>
</feature>
<name>A0A0C3Q9E8_9AGAM</name>